<sequence>MKECASDAVQTAEEEFNIKLDLTQESLGSVDDVLLSFVEKYNDKALEDNAVFTICNIYGAYIGEVFKSIAGGDWRYDQSNPEAPFVVLDVGEHSYAFSGICYERLVNNSNISVKAYFEQALANQVQ</sequence>
<reference evidence="1 2" key="1">
    <citation type="submission" date="2020-03" db="EMBL/GenBank/DDBJ databases">
        <title>Alteromonas ponticola sp. nov., isolated from seawater.</title>
        <authorList>
            <person name="Yoon J.-H."/>
            <person name="Kim Y.-O."/>
        </authorList>
    </citation>
    <scope>NUCLEOTIDE SEQUENCE [LARGE SCALE GENOMIC DNA]</scope>
    <source>
        <strain evidence="1 2">MYP5</strain>
    </source>
</reference>
<accession>A0ABX1QZC5</accession>
<dbReference type="EMBL" id="JAATNW010000001">
    <property type="protein sequence ID" value="NMH58542.1"/>
    <property type="molecule type" value="Genomic_DNA"/>
</dbReference>
<name>A0ABX1QZC5_9ALTE</name>
<gene>
    <name evidence="1" type="ORF">HCJ96_00700</name>
</gene>
<keyword evidence="2" id="KW-1185">Reference proteome</keyword>
<protein>
    <recommendedName>
        <fullName evidence="3">DUF3806 domain-containing protein</fullName>
    </recommendedName>
</protein>
<evidence type="ECO:0008006" key="3">
    <source>
        <dbReference type="Google" id="ProtNLM"/>
    </source>
</evidence>
<evidence type="ECO:0000313" key="2">
    <source>
        <dbReference type="Proteomes" id="UP000709336"/>
    </source>
</evidence>
<proteinExistence type="predicted"/>
<comment type="caution">
    <text evidence="1">The sequence shown here is derived from an EMBL/GenBank/DDBJ whole genome shotgun (WGS) entry which is preliminary data.</text>
</comment>
<dbReference type="Proteomes" id="UP000709336">
    <property type="component" value="Unassembled WGS sequence"/>
</dbReference>
<evidence type="ECO:0000313" key="1">
    <source>
        <dbReference type="EMBL" id="NMH58542.1"/>
    </source>
</evidence>
<organism evidence="1 2">
    <name type="scientific">Alteromonas ponticola</name>
    <dbReference type="NCBI Taxonomy" id="2720613"/>
    <lineage>
        <taxon>Bacteria</taxon>
        <taxon>Pseudomonadati</taxon>
        <taxon>Pseudomonadota</taxon>
        <taxon>Gammaproteobacteria</taxon>
        <taxon>Alteromonadales</taxon>
        <taxon>Alteromonadaceae</taxon>
        <taxon>Alteromonas/Salinimonas group</taxon>
        <taxon>Alteromonas</taxon>
    </lineage>
</organism>